<dbReference type="InterPro" id="IPR001245">
    <property type="entry name" value="Ser-Thr/Tyr_kinase_cat_dom"/>
</dbReference>
<dbReference type="SMART" id="SM00220">
    <property type="entry name" value="S_TKc"/>
    <property type="match status" value="1"/>
</dbReference>
<accession>A0A9R1RWT2</accession>
<evidence type="ECO:0000256" key="2">
    <source>
        <dbReference type="ARBA" id="ARBA00022679"/>
    </source>
</evidence>
<evidence type="ECO:0000256" key="6">
    <source>
        <dbReference type="SAM" id="MobiDB-lite"/>
    </source>
</evidence>
<keyword evidence="1" id="KW-0597">Phosphoprotein</keyword>
<evidence type="ECO:0000256" key="1">
    <source>
        <dbReference type="ARBA" id="ARBA00022553"/>
    </source>
</evidence>
<protein>
    <recommendedName>
        <fullName evidence="7">Protein kinase domain-containing protein</fullName>
    </recommendedName>
</protein>
<dbReference type="InterPro" id="IPR008271">
    <property type="entry name" value="Ser/Thr_kinase_AS"/>
</dbReference>
<feature type="domain" description="Protein kinase" evidence="7">
    <location>
        <begin position="171"/>
        <end position="442"/>
    </location>
</feature>
<keyword evidence="4" id="KW-0418">Kinase</keyword>
<dbReference type="InterPro" id="IPR000719">
    <property type="entry name" value="Prot_kinase_dom"/>
</dbReference>
<keyword evidence="5" id="KW-0067">ATP-binding</keyword>
<evidence type="ECO:0000313" key="8">
    <source>
        <dbReference type="EMBL" id="VAH72057.1"/>
    </source>
</evidence>
<dbReference type="GO" id="GO:0004672">
    <property type="term" value="F:protein kinase activity"/>
    <property type="evidence" value="ECO:0007669"/>
    <property type="project" value="InterPro"/>
</dbReference>
<sequence length="799" mass="88182">MDVVCIAALKAQSRSHLPRGHADGRSAPPCPGLVGVRSPPAIQTRRTASAACASPKCAGGSQRGARCAAAGHPFPSLPPCGGGMFLDWLNDFSFHAIFHAVRRSRAPTAEELQGKPHLSSFYGFDLGLQMDYQGGNVRDFLHANGHVVLERVDNNYNLRSFTQEEIEDITSGYSTVLGEGGFGTVYKGKLDDLHPVEVKRYKNGTKKEEFAKEVIVHSQINHKNAVRLFGCCTEVNALTIVMEFVCNGNLYNILHRSSSNANGTAPFPLDKRLDIAIESAEVLSCMHSMYSPVLHGDIKPANILLDENLRPKISDFGIARLLAADETQHTRYVIGCIGYIDPLFCQSGILTPKSDVYSFGVVLLEIITRKKAVDGKIILAQSFAEALRKGKKVRQMFDQEIADDKKNMKFLEDVAKLAAECLQMEDKMRPEMVEVADRLRTIKKAYHQRKGRNPTGSSSGLAKSGKAEDMLSPTPITTATINNTGKIPPTVLSPTPISIDELKEITKNFSNDALIGEGFDGEVFFGVLKDGHKSAIKKLRPIKEIIFEVPVVSRFKHENIIQLLGYCVEGDNRFLAYEYASRGSLHDILYGKRNVRGAEPGLVLSWAQRVKIALDAATGLEFLHEKAQPCVIHCIKSSNIFLFDSDVAKIGSPVVSRQAPDYIDNTILVDGVYYPCSSGYDAYGYVTQRQYYTKSDDVYRFGVVLLELLTGRKAVDRTLLPRDQYLVEWFERMLNECKVQQYVDQRLGGDYPPKAVAEIAAIATLCTQNNKDYRPQISFVVKVLRNLSSGAGASGVALK</sequence>
<dbReference type="EMBL" id="LT934116">
    <property type="protein sequence ID" value="VAH72057.1"/>
    <property type="molecule type" value="Genomic_DNA"/>
</dbReference>
<dbReference type="Pfam" id="PF07714">
    <property type="entry name" value="PK_Tyr_Ser-Thr"/>
    <property type="match status" value="2"/>
</dbReference>
<dbReference type="PANTHER" id="PTHR47983:SF40">
    <property type="entry name" value="OS01G0323100 PROTEIN"/>
    <property type="match status" value="1"/>
</dbReference>
<name>A0A9R1RWT2_TRITD</name>
<keyword evidence="3" id="KW-0547">Nucleotide-binding</keyword>
<dbReference type="PROSITE" id="PS50011">
    <property type="entry name" value="PROTEIN_KINASE_DOM"/>
    <property type="match status" value="2"/>
</dbReference>
<feature type="region of interest" description="Disordered" evidence="6">
    <location>
        <begin position="444"/>
        <end position="492"/>
    </location>
</feature>
<evidence type="ECO:0000256" key="3">
    <source>
        <dbReference type="ARBA" id="ARBA00022741"/>
    </source>
</evidence>
<keyword evidence="2" id="KW-0808">Transferase</keyword>
<evidence type="ECO:0000259" key="7">
    <source>
        <dbReference type="PROSITE" id="PS50011"/>
    </source>
</evidence>
<dbReference type="GO" id="GO:0005524">
    <property type="term" value="F:ATP binding"/>
    <property type="evidence" value="ECO:0007669"/>
    <property type="project" value="UniProtKB-KW"/>
</dbReference>
<evidence type="ECO:0000256" key="5">
    <source>
        <dbReference type="ARBA" id="ARBA00022840"/>
    </source>
</evidence>
<dbReference type="PANTHER" id="PTHR47983">
    <property type="entry name" value="PTO-INTERACTING PROTEIN 1-LIKE"/>
    <property type="match status" value="1"/>
</dbReference>
<dbReference type="Gramene" id="TRITD3Bv1G019080.2">
    <property type="protein sequence ID" value="TRITD3Bv1G019080.2"/>
    <property type="gene ID" value="TRITD3Bv1G019080"/>
</dbReference>
<proteinExistence type="predicted"/>
<dbReference type="Gene3D" id="1.10.510.10">
    <property type="entry name" value="Transferase(Phosphotransferase) domain 1"/>
    <property type="match status" value="2"/>
</dbReference>
<reference evidence="8 9" key="1">
    <citation type="submission" date="2017-09" db="EMBL/GenBank/DDBJ databases">
        <authorList>
            <consortium name="International Durum Wheat Genome Sequencing Consortium (IDWGSC)"/>
            <person name="Milanesi L."/>
        </authorList>
    </citation>
    <scope>NUCLEOTIDE SEQUENCE [LARGE SCALE GENOMIC DNA]</scope>
    <source>
        <strain evidence="9">cv. Svevo</strain>
    </source>
</reference>
<feature type="compositionally biased region" description="Low complexity" evidence="6">
    <location>
        <begin position="473"/>
        <end position="484"/>
    </location>
</feature>
<evidence type="ECO:0000256" key="4">
    <source>
        <dbReference type="ARBA" id="ARBA00022777"/>
    </source>
</evidence>
<organism evidence="8 9">
    <name type="scientific">Triticum turgidum subsp. durum</name>
    <name type="common">Durum wheat</name>
    <name type="synonym">Triticum durum</name>
    <dbReference type="NCBI Taxonomy" id="4567"/>
    <lineage>
        <taxon>Eukaryota</taxon>
        <taxon>Viridiplantae</taxon>
        <taxon>Streptophyta</taxon>
        <taxon>Embryophyta</taxon>
        <taxon>Tracheophyta</taxon>
        <taxon>Spermatophyta</taxon>
        <taxon>Magnoliopsida</taxon>
        <taxon>Liliopsida</taxon>
        <taxon>Poales</taxon>
        <taxon>Poaceae</taxon>
        <taxon>BOP clade</taxon>
        <taxon>Pooideae</taxon>
        <taxon>Triticodae</taxon>
        <taxon>Triticeae</taxon>
        <taxon>Triticinae</taxon>
        <taxon>Triticum</taxon>
    </lineage>
</organism>
<dbReference type="PROSITE" id="PS00108">
    <property type="entry name" value="PROTEIN_KINASE_ST"/>
    <property type="match status" value="1"/>
</dbReference>
<keyword evidence="9" id="KW-1185">Reference proteome</keyword>
<dbReference type="InterPro" id="IPR052101">
    <property type="entry name" value="Plant_StressResp_Kinase"/>
</dbReference>
<evidence type="ECO:0000313" key="9">
    <source>
        <dbReference type="Proteomes" id="UP000324705"/>
    </source>
</evidence>
<dbReference type="Gene3D" id="3.30.200.20">
    <property type="entry name" value="Phosphorylase Kinase, domain 1"/>
    <property type="match status" value="2"/>
</dbReference>
<gene>
    <name evidence="8" type="ORF">TRITD_3Bv1G019080</name>
</gene>
<dbReference type="InterPro" id="IPR011009">
    <property type="entry name" value="Kinase-like_dom_sf"/>
</dbReference>
<dbReference type="AlphaFoldDB" id="A0A9R1RWT2"/>
<feature type="domain" description="Protein kinase" evidence="7">
    <location>
        <begin position="509"/>
        <end position="787"/>
    </location>
</feature>
<dbReference type="FunFam" id="1.10.510.10:FF:000474">
    <property type="entry name" value="Wall-associated receptor kinase 3"/>
    <property type="match status" value="1"/>
</dbReference>
<dbReference type="FunFam" id="3.30.200.20:FF:000337">
    <property type="entry name" value="Wall-associated receptor kinase 3"/>
    <property type="match status" value="1"/>
</dbReference>
<dbReference type="Proteomes" id="UP000324705">
    <property type="component" value="Chromosome 3B"/>
</dbReference>
<dbReference type="SUPFAM" id="SSF56112">
    <property type="entry name" value="Protein kinase-like (PK-like)"/>
    <property type="match status" value="2"/>
</dbReference>